<reference evidence="4 5" key="1">
    <citation type="submission" date="2023-04" db="EMBL/GenBank/DDBJ databases">
        <title>Clostridium tannerae sp. nov., isolated from the fecal material of an alpaca.</title>
        <authorList>
            <person name="Miller S."/>
            <person name="Hendry M."/>
            <person name="King J."/>
            <person name="Sankaranarayanan K."/>
            <person name="Lawson P.A."/>
        </authorList>
    </citation>
    <scope>NUCLEOTIDE SEQUENCE [LARGE SCALE GENOMIC DNA]</scope>
    <source>
        <strain evidence="4 5">A1-XYC3</strain>
    </source>
</reference>
<evidence type="ECO:0000256" key="1">
    <source>
        <dbReference type="ARBA" id="ARBA00023125"/>
    </source>
</evidence>
<accession>A0ABU4JQV4</accession>
<dbReference type="PROSITE" id="PS50977">
    <property type="entry name" value="HTH_TETR_2"/>
    <property type="match status" value="1"/>
</dbReference>
<dbReference type="Gene3D" id="1.10.357.10">
    <property type="entry name" value="Tetracycline Repressor, domain 2"/>
    <property type="match status" value="1"/>
</dbReference>
<evidence type="ECO:0000313" key="4">
    <source>
        <dbReference type="EMBL" id="MDW8800537.1"/>
    </source>
</evidence>
<proteinExistence type="predicted"/>
<dbReference type="PANTHER" id="PTHR43479:SF11">
    <property type="entry name" value="ACREF_ENVCD OPERON REPRESSOR-RELATED"/>
    <property type="match status" value="1"/>
</dbReference>
<dbReference type="Proteomes" id="UP001281656">
    <property type="component" value="Unassembled WGS sequence"/>
</dbReference>
<dbReference type="InterPro" id="IPR036271">
    <property type="entry name" value="Tet_transcr_reg_TetR-rel_C_sf"/>
</dbReference>
<evidence type="ECO:0000256" key="2">
    <source>
        <dbReference type="PROSITE-ProRule" id="PRU00335"/>
    </source>
</evidence>
<dbReference type="InterPro" id="IPR001647">
    <property type="entry name" value="HTH_TetR"/>
</dbReference>
<feature type="DNA-binding region" description="H-T-H motif" evidence="2">
    <location>
        <begin position="29"/>
        <end position="48"/>
    </location>
</feature>
<name>A0ABU4JQV4_9CLOT</name>
<evidence type="ECO:0000313" key="5">
    <source>
        <dbReference type="Proteomes" id="UP001281656"/>
    </source>
</evidence>
<keyword evidence="1 2" id="KW-0238">DNA-binding</keyword>
<dbReference type="EMBL" id="JARUJP010000004">
    <property type="protein sequence ID" value="MDW8800537.1"/>
    <property type="molecule type" value="Genomic_DNA"/>
</dbReference>
<dbReference type="PANTHER" id="PTHR43479">
    <property type="entry name" value="ACREF/ENVCD OPERON REPRESSOR-RELATED"/>
    <property type="match status" value="1"/>
</dbReference>
<dbReference type="PRINTS" id="PR00455">
    <property type="entry name" value="HTHTETR"/>
</dbReference>
<dbReference type="InterPro" id="IPR009057">
    <property type="entry name" value="Homeodomain-like_sf"/>
</dbReference>
<organism evidence="4 5">
    <name type="scientific">Clostridium tanneri</name>
    <dbReference type="NCBI Taxonomy" id="3037988"/>
    <lineage>
        <taxon>Bacteria</taxon>
        <taxon>Bacillati</taxon>
        <taxon>Bacillota</taxon>
        <taxon>Clostridia</taxon>
        <taxon>Eubacteriales</taxon>
        <taxon>Clostridiaceae</taxon>
        <taxon>Clostridium</taxon>
    </lineage>
</organism>
<dbReference type="RefSeq" id="WP_261672133.1">
    <property type="nucleotide sequence ID" value="NZ_JARUJP010000004.1"/>
</dbReference>
<dbReference type="SUPFAM" id="SSF48498">
    <property type="entry name" value="Tetracyclin repressor-like, C-terminal domain"/>
    <property type="match status" value="1"/>
</dbReference>
<evidence type="ECO:0000259" key="3">
    <source>
        <dbReference type="PROSITE" id="PS50977"/>
    </source>
</evidence>
<dbReference type="InterPro" id="IPR013570">
    <property type="entry name" value="Tscrpt_reg_YsiA_C"/>
</dbReference>
<protein>
    <submittedName>
        <fullName evidence="4">TetR/AcrR family transcriptional regulator</fullName>
    </submittedName>
</protein>
<sequence length="193" mass="22430">MKNLFISRRERIILGAVEIIDRLGLQGLSTKELAKNQGVTEGALYKHFKSKDEIILAVIEYYSHYDDVIIETIKIKELKSKEAIRFFIQSFAQYYENYPAITAIYNSYEFFRQNNDAFEKIKSISNSRSNFIAELVEEGKKSGEFSIELDGEMLSAVILGLFRETVMKWRMNECKFSLQEKVSSTLEMVFKLV</sequence>
<keyword evidence="5" id="KW-1185">Reference proteome</keyword>
<comment type="caution">
    <text evidence="4">The sequence shown here is derived from an EMBL/GenBank/DDBJ whole genome shotgun (WGS) entry which is preliminary data.</text>
</comment>
<dbReference type="Pfam" id="PF08359">
    <property type="entry name" value="TetR_C_4"/>
    <property type="match status" value="1"/>
</dbReference>
<dbReference type="Gene3D" id="1.10.10.60">
    <property type="entry name" value="Homeodomain-like"/>
    <property type="match status" value="1"/>
</dbReference>
<gene>
    <name evidence="4" type="ORF">P8V03_05140</name>
</gene>
<dbReference type="InterPro" id="IPR023772">
    <property type="entry name" value="DNA-bd_HTH_TetR-type_CS"/>
</dbReference>
<dbReference type="Pfam" id="PF00440">
    <property type="entry name" value="TetR_N"/>
    <property type="match status" value="1"/>
</dbReference>
<dbReference type="SUPFAM" id="SSF46689">
    <property type="entry name" value="Homeodomain-like"/>
    <property type="match status" value="1"/>
</dbReference>
<dbReference type="PROSITE" id="PS01081">
    <property type="entry name" value="HTH_TETR_1"/>
    <property type="match status" value="1"/>
</dbReference>
<dbReference type="InterPro" id="IPR050624">
    <property type="entry name" value="HTH-type_Tx_Regulator"/>
</dbReference>
<feature type="domain" description="HTH tetR-type" evidence="3">
    <location>
        <begin position="6"/>
        <end position="66"/>
    </location>
</feature>